<feature type="domain" description="Fe/B12 periplasmic-binding" evidence="3">
    <location>
        <begin position="51"/>
        <end position="337"/>
    </location>
</feature>
<keyword evidence="2" id="KW-0732">Signal</keyword>
<dbReference type="Proteomes" id="UP001172702">
    <property type="component" value="Unassembled WGS sequence"/>
</dbReference>
<evidence type="ECO:0000256" key="1">
    <source>
        <dbReference type="ARBA" id="ARBA00008814"/>
    </source>
</evidence>
<dbReference type="InterPro" id="IPR050902">
    <property type="entry name" value="ABC_Transporter_SBP"/>
</dbReference>
<reference evidence="4 5" key="1">
    <citation type="submission" date="2023-07" db="EMBL/GenBank/DDBJ databases">
        <title>Strategy for survival of the halotoleranting strain Dietzia MX2 from the Yakshinskoe mineral salts deposit.</title>
        <authorList>
            <person name="Kharitonova M.A."/>
            <person name="Kupriyanova-Ashina F.G."/>
            <person name="Shakirov T.R."/>
            <person name="Vafina M.S."/>
            <person name="Ilinskaya O.N."/>
        </authorList>
    </citation>
    <scope>NUCLEOTIDE SEQUENCE [LARGE SCALE GENOMIC DNA]</scope>
    <source>
        <strain evidence="4 5">MX2</strain>
    </source>
</reference>
<feature type="signal peptide" evidence="2">
    <location>
        <begin position="1"/>
        <end position="22"/>
    </location>
</feature>
<comment type="caution">
    <text evidence="4">The sequence shown here is derived from an EMBL/GenBank/DDBJ whole genome shotgun (WGS) entry which is preliminary data.</text>
</comment>
<dbReference type="EMBL" id="JAUHTB010000004">
    <property type="protein sequence ID" value="MDN4505494.1"/>
    <property type="molecule type" value="Genomic_DNA"/>
</dbReference>
<dbReference type="RefSeq" id="WP_301162360.1">
    <property type="nucleotide sequence ID" value="NZ_JAUHTB010000004.1"/>
</dbReference>
<gene>
    <name evidence="4" type="ORF">QYF62_05445</name>
</gene>
<dbReference type="InterPro" id="IPR002491">
    <property type="entry name" value="ABC_transptr_periplasmic_BD"/>
</dbReference>
<evidence type="ECO:0000313" key="5">
    <source>
        <dbReference type="Proteomes" id="UP001172702"/>
    </source>
</evidence>
<dbReference type="SUPFAM" id="SSF53807">
    <property type="entry name" value="Helical backbone' metal receptor"/>
    <property type="match status" value="1"/>
</dbReference>
<dbReference type="PROSITE" id="PS51257">
    <property type="entry name" value="PROKAR_LIPOPROTEIN"/>
    <property type="match status" value="1"/>
</dbReference>
<evidence type="ECO:0000256" key="2">
    <source>
        <dbReference type="SAM" id="SignalP"/>
    </source>
</evidence>
<dbReference type="PROSITE" id="PS50983">
    <property type="entry name" value="FE_B12_PBP"/>
    <property type="match status" value="1"/>
</dbReference>
<name>A0ABT8GZ48_9ACTN</name>
<dbReference type="Gene3D" id="3.40.50.1980">
    <property type="entry name" value="Nitrogenase molybdenum iron protein domain"/>
    <property type="match status" value="2"/>
</dbReference>
<keyword evidence="5" id="KW-1185">Reference proteome</keyword>
<dbReference type="Pfam" id="PF01497">
    <property type="entry name" value="Peripla_BP_2"/>
    <property type="match status" value="1"/>
</dbReference>
<proteinExistence type="inferred from homology"/>
<sequence>MRSSTLVALAGVTLLTLTSCTAHDPAAIAGPGTDPIENCGEQVQLDAPPERVVSLNQGSTEILYALGLGDRMVGTATWTDPVLPEFAEVNRSVPRLADNAPSMEAVLDVEPDFVTASFGSTLGEGGVAAREQFHELGVGTYLSPTDCVGKVADSGDGVRETPLTPDLLYREITELARIFDVEQAGDELVADLQRRLDEAAESVDARGVSAMYWFANSESPYLAGCCGAPGLISITLGLENAFDDTTQEWPQISWEVVAERDPDVIVVGDLTRKSQTAETAEAKIAYLESNPVTREMAAVREKRFIDITGAEMNPSLRTIYGVETVAAGLTELGLAEPGPVGAPDPAN</sequence>
<feature type="chain" id="PRO_5046116234" evidence="2">
    <location>
        <begin position="23"/>
        <end position="347"/>
    </location>
</feature>
<evidence type="ECO:0000313" key="4">
    <source>
        <dbReference type="EMBL" id="MDN4505494.1"/>
    </source>
</evidence>
<evidence type="ECO:0000259" key="3">
    <source>
        <dbReference type="PROSITE" id="PS50983"/>
    </source>
</evidence>
<dbReference type="PANTHER" id="PTHR30535:SF7">
    <property type="entry name" value="IRON(III) DICITRATE-BINDING PROTEIN"/>
    <property type="match status" value="1"/>
</dbReference>
<comment type="similarity">
    <text evidence="1">Belongs to the bacterial solute-binding protein 8 family.</text>
</comment>
<protein>
    <submittedName>
        <fullName evidence="4">ABC transporter substrate-binding protein</fullName>
    </submittedName>
</protein>
<accession>A0ABT8GZ48</accession>
<dbReference type="PANTHER" id="PTHR30535">
    <property type="entry name" value="VITAMIN B12-BINDING PROTEIN"/>
    <property type="match status" value="1"/>
</dbReference>
<organism evidence="4 5">
    <name type="scientific">Dietzia maris</name>
    <dbReference type="NCBI Taxonomy" id="37915"/>
    <lineage>
        <taxon>Bacteria</taxon>
        <taxon>Bacillati</taxon>
        <taxon>Actinomycetota</taxon>
        <taxon>Actinomycetes</taxon>
        <taxon>Mycobacteriales</taxon>
        <taxon>Dietziaceae</taxon>
        <taxon>Dietzia</taxon>
    </lineage>
</organism>